<reference evidence="2" key="1">
    <citation type="journal article" date="2014" name="PLoS ONE">
        <title>Transcriptome-Based Identification of ABC Transporters in the Western Tarnished Plant Bug Lygus hesperus.</title>
        <authorList>
            <person name="Hull J.J."/>
            <person name="Chaney K."/>
            <person name="Geib S.M."/>
            <person name="Fabrick J.A."/>
            <person name="Brent C.S."/>
            <person name="Walsh D."/>
            <person name="Lavine L.C."/>
        </authorList>
    </citation>
    <scope>NUCLEOTIDE SEQUENCE</scope>
</reference>
<dbReference type="PANTHER" id="PTHR46599">
    <property type="entry name" value="PIGGYBAC TRANSPOSABLE ELEMENT-DERIVED PROTEIN 4"/>
    <property type="match status" value="1"/>
</dbReference>
<dbReference type="PANTHER" id="PTHR46599:SF6">
    <property type="entry name" value="DUAL SPECIFICITY PHOSPHATASE 26"/>
    <property type="match status" value="1"/>
</dbReference>
<feature type="non-terminal residue" evidence="2">
    <location>
        <position position="1"/>
    </location>
</feature>
<sequence length="224" mass="25963">HPLPKSNHKVSNVNIIKEQPGPKGPAKLANDIVSSWKIFFPDDFITKIVFFTNQKLEEFSTRTEQYDKERIFRPTDSDEIRAVIGLLYLMGVLKSAHTNLCDLWATDGTAPPIYRSVMCLQRFQTLLSAFRFDDGTTRKERRKIDNMAPIRDVFENFVSRCQSSFTMTENVTIDEMLDAFRGRCKFRIYMPNKPARYGLKIWALCDAKLFYTSKMELYCGTQPS</sequence>
<name>A0A0A9X3Q6_LYGHE</name>
<dbReference type="AlphaFoldDB" id="A0A0A9X3Q6"/>
<organism evidence="2">
    <name type="scientific">Lygus hesperus</name>
    <name type="common">Western plant bug</name>
    <dbReference type="NCBI Taxonomy" id="30085"/>
    <lineage>
        <taxon>Eukaryota</taxon>
        <taxon>Metazoa</taxon>
        <taxon>Ecdysozoa</taxon>
        <taxon>Arthropoda</taxon>
        <taxon>Hexapoda</taxon>
        <taxon>Insecta</taxon>
        <taxon>Pterygota</taxon>
        <taxon>Neoptera</taxon>
        <taxon>Paraneoptera</taxon>
        <taxon>Hemiptera</taxon>
        <taxon>Heteroptera</taxon>
        <taxon>Panheteroptera</taxon>
        <taxon>Cimicomorpha</taxon>
        <taxon>Miridae</taxon>
        <taxon>Mirini</taxon>
        <taxon>Lygus</taxon>
    </lineage>
</organism>
<accession>A0A0A9X3Q6</accession>
<gene>
    <name evidence="2" type="primary">PGBD4_13</name>
    <name evidence="2" type="ORF">CM83_1245</name>
</gene>
<dbReference type="Pfam" id="PF13843">
    <property type="entry name" value="DDE_Tnp_1_7"/>
    <property type="match status" value="1"/>
</dbReference>
<reference evidence="2" key="2">
    <citation type="submission" date="2014-07" db="EMBL/GenBank/DDBJ databases">
        <authorList>
            <person name="Hull J."/>
        </authorList>
    </citation>
    <scope>NUCLEOTIDE SEQUENCE</scope>
</reference>
<proteinExistence type="predicted"/>
<dbReference type="EMBL" id="GBHO01031879">
    <property type="protein sequence ID" value="JAG11725.1"/>
    <property type="molecule type" value="Transcribed_RNA"/>
</dbReference>
<dbReference type="InterPro" id="IPR029526">
    <property type="entry name" value="PGBD"/>
</dbReference>
<feature type="non-terminal residue" evidence="2">
    <location>
        <position position="224"/>
    </location>
</feature>
<feature type="domain" description="PiggyBac transposable element-derived protein" evidence="1">
    <location>
        <begin position="38"/>
        <end position="222"/>
    </location>
</feature>
<evidence type="ECO:0000313" key="2">
    <source>
        <dbReference type="EMBL" id="JAG11725.1"/>
    </source>
</evidence>
<protein>
    <submittedName>
        <fullName evidence="2">PiggyBac transposable element-derived protein 4</fullName>
    </submittedName>
</protein>
<evidence type="ECO:0000259" key="1">
    <source>
        <dbReference type="Pfam" id="PF13843"/>
    </source>
</evidence>